<name>A0A3M5SZV8_9PSED</name>
<gene>
    <name evidence="3" type="ORF">ALP32_04101</name>
</gene>
<dbReference type="EMBL" id="RBTX01000594">
    <property type="protein sequence ID" value="RMU26756.1"/>
    <property type="molecule type" value="Genomic_DNA"/>
</dbReference>
<dbReference type="GO" id="GO:0004803">
    <property type="term" value="F:transposase activity"/>
    <property type="evidence" value="ECO:0007669"/>
    <property type="project" value="InterPro"/>
</dbReference>
<protein>
    <submittedName>
        <fullName evidence="3">ISPsy19, transposase</fullName>
    </submittedName>
</protein>
<dbReference type="InterPro" id="IPR002559">
    <property type="entry name" value="Transposase_11"/>
</dbReference>
<organism evidence="3 4">
    <name type="scientific">Pseudomonas avellanae</name>
    <dbReference type="NCBI Taxonomy" id="46257"/>
    <lineage>
        <taxon>Bacteria</taxon>
        <taxon>Pseudomonadati</taxon>
        <taxon>Pseudomonadota</taxon>
        <taxon>Gammaproteobacteria</taxon>
        <taxon>Pseudomonadales</taxon>
        <taxon>Pseudomonadaceae</taxon>
        <taxon>Pseudomonas</taxon>
    </lineage>
</organism>
<reference evidence="3 4" key="1">
    <citation type="submission" date="2018-08" db="EMBL/GenBank/DDBJ databases">
        <title>Recombination of ecologically and evolutionarily significant loci maintains genetic cohesion in the Pseudomonas syringae species complex.</title>
        <authorList>
            <person name="Dillon M."/>
            <person name="Thakur S."/>
            <person name="Almeida R.N.D."/>
            <person name="Weir B.S."/>
            <person name="Guttman D.S."/>
        </authorList>
    </citation>
    <scope>NUCLEOTIDE SEQUENCE [LARGE SCALE GENOMIC DNA]</scope>
    <source>
        <strain evidence="3 4">ICMP 9749</strain>
    </source>
</reference>
<feature type="domain" description="Transposase IS4-like" evidence="2">
    <location>
        <begin position="9"/>
        <end position="145"/>
    </location>
</feature>
<comment type="caution">
    <text evidence="3">The sequence shown here is derived from an EMBL/GenBank/DDBJ whole genome shotgun (WGS) entry which is preliminary data.</text>
</comment>
<evidence type="ECO:0000313" key="3">
    <source>
        <dbReference type="EMBL" id="RMU26756.1"/>
    </source>
</evidence>
<dbReference type="GO" id="GO:0003677">
    <property type="term" value="F:DNA binding"/>
    <property type="evidence" value="ECO:0007669"/>
    <property type="project" value="InterPro"/>
</dbReference>
<sequence>MGFVARIRLIVDTLGLLLAVSISAASVQDPHRDAADDAVAYSKEKYPSLSTLFVDSAYAGKWAQRTHQLHAIDVQVIRGPNNRRTGQWHSEQGDLFSVEPVQTGFVVMPKRWVVERTHAWNERARRLIMHHDRLFAVSEAWVWLAEARILARRLTT</sequence>
<dbReference type="GO" id="GO:0006313">
    <property type="term" value="P:DNA transposition"/>
    <property type="evidence" value="ECO:0007669"/>
    <property type="project" value="InterPro"/>
</dbReference>
<keyword evidence="1" id="KW-0732">Signal</keyword>
<evidence type="ECO:0000256" key="1">
    <source>
        <dbReference type="SAM" id="SignalP"/>
    </source>
</evidence>
<proteinExistence type="predicted"/>
<dbReference type="PANTHER" id="PTHR30007:SF0">
    <property type="entry name" value="TRANSPOSASE"/>
    <property type="match status" value="1"/>
</dbReference>
<dbReference type="PANTHER" id="PTHR30007">
    <property type="entry name" value="PHP DOMAIN PROTEIN"/>
    <property type="match status" value="1"/>
</dbReference>
<feature type="chain" id="PRO_5018221135" evidence="1">
    <location>
        <begin position="25"/>
        <end position="156"/>
    </location>
</feature>
<dbReference type="Pfam" id="PF01609">
    <property type="entry name" value="DDE_Tnp_1"/>
    <property type="match status" value="1"/>
</dbReference>
<accession>A0A3M5SZV8</accession>
<dbReference type="AlphaFoldDB" id="A0A3M5SZV8"/>
<evidence type="ECO:0000313" key="4">
    <source>
        <dbReference type="Proteomes" id="UP000281514"/>
    </source>
</evidence>
<feature type="signal peptide" evidence="1">
    <location>
        <begin position="1"/>
        <end position="24"/>
    </location>
</feature>
<evidence type="ECO:0000259" key="2">
    <source>
        <dbReference type="Pfam" id="PF01609"/>
    </source>
</evidence>
<dbReference type="Proteomes" id="UP000281514">
    <property type="component" value="Unassembled WGS sequence"/>
</dbReference>